<dbReference type="AlphaFoldDB" id="A0A914YIP6"/>
<name>A0A914YIP6_9BILA</name>
<dbReference type="WBParaSite" id="PSU_v2.g17183.t1">
    <property type="protein sequence ID" value="PSU_v2.g17183.t1"/>
    <property type="gene ID" value="PSU_v2.g17183"/>
</dbReference>
<reference evidence="2" key="1">
    <citation type="submission" date="2022-11" db="UniProtKB">
        <authorList>
            <consortium name="WormBaseParasite"/>
        </authorList>
    </citation>
    <scope>IDENTIFICATION</scope>
</reference>
<dbReference type="Proteomes" id="UP000887577">
    <property type="component" value="Unplaced"/>
</dbReference>
<proteinExistence type="predicted"/>
<evidence type="ECO:0000313" key="1">
    <source>
        <dbReference type="Proteomes" id="UP000887577"/>
    </source>
</evidence>
<evidence type="ECO:0000313" key="2">
    <source>
        <dbReference type="WBParaSite" id="PSU_v2.g17183.t1"/>
    </source>
</evidence>
<accession>A0A914YIP6</accession>
<protein>
    <submittedName>
        <fullName evidence="2">Uncharacterized protein</fullName>
    </submittedName>
</protein>
<sequence length="533" mass="61556">MENFPTLEDVLSSEDDSCKDDRDNIITKREDVIKNIMDRLPNACRCENVMVLLMKIAKRVFPSKSSSYKQLSFQDQEFDVNYHRMVHCEFLAQGLQNSIGCLGEKLLQSPLDDPHFGIHQTKLYCSKSLQVFLKFIMYNYASVKSEWSDYIDTFLNCSDVDIWYKRMEDFRSYCYMEYDFCRKKENAGGYKTFEANRNVSQLRFMLKMFNLIPADTAASTRLQVKASRCFKAKDTFSYPLLDYDINNLLDKLMENAYDQNLLSPYLRHSGSILQRSDKEENVNYLTLADLLKCLKLKLALKTGLRLGSINSSTCPEKSLKVNDVKITMLGQKSFQLQILVQQFKTGDRPLRYDIYPNGDDTFDCNILMVIYLAVRGLFVHPLSVCIQNQNFEIKVTEELLFPNLDQWSYLLPSKLCATRTSHQLVTWLQKVTSLPLSFIDHTATRKGYFIKLFANAIQASPYSSKRKIFNYIASRTGWSTGACFRYDPSMDVDSLKELYIHRVHEAKEAGCPKPHPIDLVISATTAAHPLQRI</sequence>
<organism evidence="1 2">
    <name type="scientific">Panagrolaimus superbus</name>
    <dbReference type="NCBI Taxonomy" id="310955"/>
    <lineage>
        <taxon>Eukaryota</taxon>
        <taxon>Metazoa</taxon>
        <taxon>Ecdysozoa</taxon>
        <taxon>Nematoda</taxon>
        <taxon>Chromadorea</taxon>
        <taxon>Rhabditida</taxon>
        <taxon>Tylenchina</taxon>
        <taxon>Panagrolaimomorpha</taxon>
        <taxon>Panagrolaimoidea</taxon>
        <taxon>Panagrolaimidae</taxon>
        <taxon>Panagrolaimus</taxon>
    </lineage>
</organism>
<keyword evidence="1" id="KW-1185">Reference proteome</keyword>